<dbReference type="RefSeq" id="WP_007023053.1">
    <property type="nucleotide sequence ID" value="NZ_CH724129.1"/>
</dbReference>
<evidence type="ECO:0000313" key="5">
    <source>
        <dbReference type="Proteomes" id="UP000002171"/>
    </source>
</evidence>
<dbReference type="PANTHER" id="PTHR12818">
    <property type="entry name" value="TRNA (ADENINE(37)-N6)-METHYLTRANSFERASE"/>
    <property type="match status" value="1"/>
</dbReference>
<comment type="similarity">
    <text evidence="2">Belongs to the tRNA methyltransferase O family.</text>
</comment>
<dbReference type="Pfam" id="PF01980">
    <property type="entry name" value="TrmO_N"/>
    <property type="match status" value="1"/>
</dbReference>
<dbReference type="InterPro" id="IPR036413">
    <property type="entry name" value="YaeB-like_sf"/>
</dbReference>
<dbReference type="PROSITE" id="PS51668">
    <property type="entry name" value="TSAA_2"/>
    <property type="match status" value="1"/>
</dbReference>
<dbReference type="EMBL" id="AAOW01000036">
    <property type="protein sequence ID" value="EAR59705.1"/>
    <property type="molecule type" value="Genomic_DNA"/>
</dbReference>
<keyword evidence="5" id="KW-1185">Reference proteome</keyword>
<protein>
    <submittedName>
        <fullName evidence="4">Possible VirR protein</fullName>
    </submittedName>
</protein>
<gene>
    <name evidence="4" type="ORF">MED92_00070</name>
</gene>
<dbReference type="InterPro" id="IPR036414">
    <property type="entry name" value="YaeB_N_sf"/>
</dbReference>
<name>A0A7U8C403_NEPCE</name>
<sequence length="140" mass="15515">MKLLTVGVIRTPYQSVDMCPNNIQVDGPLCRIQIDEAFRQEMQGLEKVKAIMVVYWLGGTRTSPERNQIGEMRDFGSLNGGVGCFSLRTPYRPNPIGVAVLPVESLDAQKGEIQVRGLDCLDGTVLIDIKPAIYRESEAF</sequence>
<keyword evidence="1" id="KW-0949">S-adenosyl-L-methionine</keyword>
<evidence type="ECO:0000256" key="2">
    <source>
        <dbReference type="ARBA" id="ARBA00033753"/>
    </source>
</evidence>
<evidence type="ECO:0000259" key="3">
    <source>
        <dbReference type="PROSITE" id="PS51668"/>
    </source>
</evidence>
<evidence type="ECO:0000313" key="4">
    <source>
        <dbReference type="EMBL" id="EAR59705.1"/>
    </source>
</evidence>
<dbReference type="InterPro" id="IPR040372">
    <property type="entry name" value="YaeB-like"/>
</dbReference>
<dbReference type="CDD" id="cd09281">
    <property type="entry name" value="UPF0066"/>
    <property type="match status" value="1"/>
</dbReference>
<dbReference type="SUPFAM" id="SSF118196">
    <property type="entry name" value="YaeB-like"/>
    <property type="match status" value="1"/>
</dbReference>
<comment type="caution">
    <text evidence="4">The sequence shown here is derived from an EMBL/GenBank/DDBJ whole genome shotgun (WGS) entry which is preliminary data.</text>
</comment>
<dbReference type="Proteomes" id="UP000002171">
    <property type="component" value="Unassembled WGS sequence"/>
</dbReference>
<proteinExistence type="inferred from homology"/>
<feature type="domain" description="TsaA-like" evidence="3">
    <location>
        <begin position="3"/>
        <end position="140"/>
    </location>
</feature>
<accession>A0A7U8C403</accession>
<dbReference type="InterPro" id="IPR023370">
    <property type="entry name" value="TrmO-like_N"/>
</dbReference>
<reference evidence="4 5" key="1">
    <citation type="submission" date="2006-02" db="EMBL/GenBank/DDBJ databases">
        <authorList>
            <person name="Pinhassi J."/>
            <person name="Pedros-Alio C."/>
            <person name="Ferriera S."/>
            <person name="Johnson J."/>
            <person name="Kravitz S."/>
            <person name="Halpern A."/>
            <person name="Remington K."/>
            <person name="Beeson K."/>
            <person name="Tran B."/>
            <person name="Rogers Y.-H."/>
            <person name="Friedman R."/>
            <person name="Venter J.C."/>
        </authorList>
    </citation>
    <scope>NUCLEOTIDE SEQUENCE [LARGE SCALE GENOMIC DNA]</scope>
    <source>
        <strain evidence="4 5">MED92</strain>
    </source>
</reference>
<dbReference type="OrthoDB" id="9804309at2"/>
<dbReference type="AlphaFoldDB" id="A0A7U8C403"/>
<dbReference type="PANTHER" id="PTHR12818:SF0">
    <property type="entry name" value="TRNA (ADENINE(37)-N6)-METHYLTRANSFERASE"/>
    <property type="match status" value="1"/>
</dbReference>
<evidence type="ECO:0000256" key="1">
    <source>
        <dbReference type="ARBA" id="ARBA00022691"/>
    </source>
</evidence>
<organism evidence="4 5">
    <name type="scientific">Neptuniibacter caesariensis</name>
    <dbReference type="NCBI Taxonomy" id="207954"/>
    <lineage>
        <taxon>Bacteria</taxon>
        <taxon>Pseudomonadati</taxon>
        <taxon>Pseudomonadota</taxon>
        <taxon>Gammaproteobacteria</taxon>
        <taxon>Oceanospirillales</taxon>
        <taxon>Oceanospirillaceae</taxon>
        <taxon>Neptuniibacter</taxon>
    </lineage>
</organism>
<dbReference type="Gene3D" id="2.40.30.70">
    <property type="entry name" value="YaeB-like"/>
    <property type="match status" value="1"/>
</dbReference>